<dbReference type="AlphaFoldDB" id="A0A193DUA5"/>
<sequence length="701" mass="80607">MIIVKCFYKHRLTNEGSIMQYAFACLFILSYFSIGTCLIEEIELPQHLKECIIMKTKYNDVTKSTSEAVCNTCVTRYMWMNGPNLRNCGHPQDNATMSDITDFVGKLLCPKLSGKRKKRQAGRRYRKEIRMLTSGERQRLRNAWSQAYRSGYFGWIARFHNSQVRTSAHSGPAFLGYHRFLILILELVLQYYDPSVTMPYWNSGLDANMDTPANSILWTAEYLGEMSGVVRTGICGGFQDVRGNAIIRNVGNAGSLFTSAEVRDVMRMPNINRLTEPSPYPTLESYHDDVHNYVGGSMGPIELAPWDCVFWLHHTFVDYLWEVWRYGHQYNTAYPHKTGVPQQLPNVVMRNMPVVQFLGRIPTNRDGYGVQLARKSFYQLSPTCSRQNTYCGSPDLQCRFGTNGAECAAVDKNFRRRTQPLVDARRNGRVQMNFRNRQNKRRKRDTRVHHTTIHHSFKITVNSQQITNIYLPQEREPCMGKPIQNNFIAGCACDVRKWAFIPIKVVHLRPREAHFASQSDVNGNPSRYDMYDEHKYKDLENLVRPGNPATYNDCVEDESGAFKVRLKSTGLSYFGTYTDYVFVDNRLPISSHIGYIAVQKPTANKPTEVMITASDACGRLCKPTCRKWENGNLYYVSCTGAIKVTAQSPLMYGNDFGDAVLSIWQFYGKFTPIERESNIYMEFFCDYSNEWIWKECNPKKG</sequence>
<dbReference type="PANTHER" id="PTHR11474:SF126">
    <property type="entry name" value="TYROSINASE-LIKE PROTEIN TYR-1-RELATED"/>
    <property type="match status" value="1"/>
</dbReference>
<keyword evidence="3" id="KW-0812">Transmembrane</keyword>
<dbReference type="PANTHER" id="PTHR11474">
    <property type="entry name" value="TYROSINASE FAMILY MEMBER"/>
    <property type="match status" value="1"/>
</dbReference>
<feature type="transmembrane region" description="Helical" evidence="3">
    <location>
        <begin position="18"/>
        <end position="39"/>
    </location>
</feature>
<dbReference type="EMBL" id="KX268645">
    <property type="protein sequence ID" value="ANN45959.1"/>
    <property type="molecule type" value="mRNA"/>
</dbReference>
<keyword evidence="2" id="KW-0186">Copper</keyword>
<accession>A0A193DUA5</accession>
<dbReference type="InterPro" id="IPR002227">
    <property type="entry name" value="Tyrosinase_Cu-bd"/>
</dbReference>
<organism evidence="5">
    <name type="scientific">Mytilus coruscus</name>
    <name type="common">Sea mussel</name>
    <dbReference type="NCBI Taxonomy" id="42192"/>
    <lineage>
        <taxon>Eukaryota</taxon>
        <taxon>Metazoa</taxon>
        <taxon>Spiralia</taxon>
        <taxon>Lophotrochozoa</taxon>
        <taxon>Mollusca</taxon>
        <taxon>Bivalvia</taxon>
        <taxon>Autobranchia</taxon>
        <taxon>Pteriomorphia</taxon>
        <taxon>Mytilida</taxon>
        <taxon>Mytiloidea</taxon>
        <taxon>Mytilidae</taxon>
        <taxon>Mytilinae</taxon>
        <taxon>Mytilus</taxon>
    </lineage>
</organism>
<feature type="domain" description="Tyrosinase copper-binding" evidence="4">
    <location>
        <begin position="156"/>
        <end position="325"/>
    </location>
</feature>
<dbReference type="Pfam" id="PF00264">
    <property type="entry name" value="Tyrosinase"/>
    <property type="match status" value="1"/>
</dbReference>
<evidence type="ECO:0000259" key="4">
    <source>
        <dbReference type="Pfam" id="PF00264"/>
    </source>
</evidence>
<dbReference type="Gene3D" id="1.10.1280.10">
    <property type="entry name" value="Di-copper center containing domain from catechol oxidase"/>
    <property type="match status" value="1"/>
</dbReference>
<keyword evidence="1" id="KW-0479">Metal-binding</keyword>
<dbReference type="GO" id="GO:0046872">
    <property type="term" value="F:metal ion binding"/>
    <property type="evidence" value="ECO:0007669"/>
    <property type="project" value="UniProtKB-KW"/>
</dbReference>
<name>A0A193DUA5_MYTCO</name>
<dbReference type="PRINTS" id="PR00092">
    <property type="entry name" value="TYROSINASE"/>
</dbReference>
<keyword evidence="3" id="KW-0472">Membrane</keyword>
<evidence type="ECO:0000256" key="3">
    <source>
        <dbReference type="SAM" id="Phobius"/>
    </source>
</evidence>
<dbReference type="GO" id="GO:0016491">
    <property type="term" value="F:oxidoreductase activity"/>
    <property type="evidence" value="ECO:0007669"/>
    <property type="project" value="InterPro"/>
</dbReference>
<keyword evidence="3" id="KW-1133">Transmembrane helix</keyword>
<dbReference type="SUPFAM" id="SSF48056">
    <property type="entry name" value="Di-copper centre-containing domain"/>
    <property type="match status" value="1"/>
</dbReference>
<proteinExistence type="evidence at transcript level"/>
<reference evidence="5" key="1">
    <citation type="journal article" date="2016" name="J. Proteomics">
        <title>In-depth proteomic analysis of the byssus from marine mussel Mytilus coruscus.</title>
        <authorList>
            <person name="Qin C.L."/>
            <person name="Pan Q.D."/>
            <person name="Qi Q."/>
            <person name="Fan M.H."/>
            <person name="Sun J.J."/>
            <person name="Li N.N."/>
            <person name="Liao Z."/>
        </authorList>
    </citation>
    <scope>NUCLEOTIDE SEQUENCE</scope>
    <source>
        <tissue evidence="5">Foot gland</tissue>
    </source>
</reference>
<dbReference type="InterPro" id="IPR050316">
    <property type="entry name" value="Tyrosinase/Hemocyanin"/>
</dbReference>
<evidence type="ECO:0000256" key="2">
    <source>
        <dbReference type="ARBA" id="ARBA00023008"/>
    </source>
</evidence>
<protein>
    <submittedName>
        <fullName evidence="5">Byssal tyrosinase-like protein 2</fullName>
    </submittedName>
</protein>
<evidence type="ECO:0000313" key="5">
    <source>
        <dbReference type="EMBL" id="ANN45959.1"/>
    </source>
</evidence>
<dbReference type="InterPro" id="IPR008922">
    <property type="entry name" value="Di-copper_centre_dom_sf"/>
</dbReference>
<evidence type="ECO:0000256" key="1">
    <source>
        <dbReference type="ARBA" id="ARBA00022723"/>
    </source>
</evidence>